<keyword evidence="9" id="KW-0496">Mitochondrion</keyword>
<keyword evidence="4" id="KW-0597">Phosphoprotein</keyword>
<dbReference type="GO" id="GO:0005829">
    <property type="term" value="C:cytosol"/>
    <property type="evidence" value="ECO:0007669"/>
    <property type="project" value="UniProtKB-ARBA"/>
</dbReference>
<evidence type="ECO:0000256" key="7">
    <source>
        <dbReference type="ARBA" id="ARBA00022946"/>
    </source>
</evidence>
<keyword evidence="14" id="KW-0472">Membrane</keyword>
<comment type="catalytic activity">
    <reaction evidence="11">
        <text>N(6)-[(R)-dihydrolipoyl]-L-lysyl-[protein] + 2-methylpropanoyl-CoA = N(6)-[(R)-S(8)-2-methylpropanoyldihydrolipoyl]-L-lysyl-[protein] + CoA</text>
        <dbReference type="Rhea" id="RHEA:18865"/>
        <dbReference type="Rhea" id="RHEA-COMP:10475"/>
        <dbReference type="Rhea" id="RHEA-COMP:10497"/>
        <dbReference type="ChEBI" id="CHEBI:57287"/>
        <dbReference type="ChEBI" id="CHEBI:57338"/>
        <dbReference type="ChEBI" id="CHEBI:83100"/>
        <dbReference type="ChEBI" id="CHEBI:83142"/>
        <dbReference type="EC" id="2.3.1.168"/>
    </reaction>
    <physiologicalReaction direction="left-to-right" evidence="11">
        <dbReference type="Rhea" id="RHEA:18866"/>
    </physiologicalReaction>
</comment>
<feature type="domain" description="Peripheral subunit-binding (PSBD)" evidence="16">
    <location>
        <begin position="208"/>
        <end position="245"/>
    </location>
</feature>
<dbReference type="OrthoDB" id="202158at2759"/>
<keyword evidence="5 13" id="KW-0808">Transferase</keyword>
<dbReference type="PROSITE" id="PS51826">
    <property type="entry name" value="PSBD"/>
    <property type="match status" value="1"/>
</dbReference>
<evidence type="ECO:0000256" key="10">
    <source>
        <dbReference type="ARBA" id="ARBA00023315"/>
    </source>
</evidence>
<dbReference type="Proteomes" id="UP000504624">
    <property type="component" value="Unplaced"/>
</dbReference>
<evidence type="ECO:0000256" key="12">
    <source>
        <dbReference type="ARBA" id="ARBA00059178"/>
    </source>
</evidence>
<dbReference type="Pfam" id="PF02817">
    <property type="entry name" value="E3_binding"/>
    <property type="match status" value="1"/>
</dbReference>
<dbReference type="InterPro" id="IPR036625">
    <property type="entry name" value="E3-bd_dom_sf"/>
</dbReference>
<evidence type="ECO:0000256" key="11">
    <source>
        <dbReference type="ARBA" id="ARBA00051775"/>
    </source>
</evidence>
<dbReference type="InterPro" id="IPR000089">
    <property type="entry name" value="Biotin_lipoyl"/>
</dbReference>
<dbReference type="SUPFAM" id="SSF52777">
    <property type="entry name" value="CoA-dependent acyltransferases"/>
    <property type="match status" value="1"/>
</dbReference>
<dbReference type="InterPro" id="IPR004167">
    <property type="entry name" value="PSBD"/>
</dbReference>
<dbReference type="InterPro" id="IPR003016">
    <property type="entry name" value="2-oxoA_DH_lipoyl-BS"/>
</dbReference>
<proteinExistence type="inferred from homology"/>
<dbReference type="GO" id="GO:0016407">
    <property type="term" value="F:acetyltransferase activity"/>
    <property type="evidence" value="ECO:0007669"/>
    <property type="project" value="TreeGrafter"/>
</dbReference>
<dbReference type="PROSITE" id="PS00189">
    <property type="entry name" value="LIPOYL"/>
    <property type="match status" value="1"/>
</dbReference>
<organism evidence="17 18">
    <name type="scientific">Lepidothrix coronata</name>
    <name type="common">blue-crowned manakin</name>
    <dbReference type="NCBI Taxonomy" id="321398"/>
    <lineage>
        <taxon>Eukaryota</taxon>
        <taxon>Metazoa</taxon>
        <taxon>Chordata</taxon>
        <taxon>Craniata</taxon>
        <taxon>Vertebrata</taxon>
        <taxon>Euteleostomi</taxon>
        <taxon>Archelosauria</taxon>
        <taxon>Archosauria</taxon>
        <taxon>Dinosauria</taxon>
        <taxon>Saurischia</taxon>
        <taxon>Theropoda</taxon>
        <taxon>Coelurosauria</taxon>
        <taxon>Aves</taxon>
        <taxon>Neognathae</taxon>
        <taxon>Neoaves</taxon>
        <taxon>Telluraves</taxon>
        <taxon>Australaves</taxon>
        <taxon>Passeriformes</taxon>
        <taxon>Pipridae</taxon>
        <taxon>Lepidothrix</taxon>
    </lineage>
</organism>
<feature type="domain" description="Lipoyl-binding" evidence="15">
    <location>
        <begin position="98"/>
        <end position="173"/>
    </location>
</feature>
<dbReference type="RefSeq" id="XP_017682666.1">
    <property type="nucleotide sequence ID" value="XM_017827177.1"/>
</dbReference>
<keyword evidence="8" id="KW-0007">Acetylation</keyword>
<comment type="similarity">
    <text evidence="3 13">Belongs to the 2-oxoacid dehydrogenase family.</text>
</comment>
<evidence type="ECO:0000256" key="6">
    <source>
        <dbReference type="ARBA" id="ARBA00022823"/>
    </source>
</evidence>
<dbReference type="InterPro" id="IPR011053">
    <property type="entry name" value="Single_hybrid_motif"/>
</dbReference>
<dbReference type="CTD" id="1629"/>
<evidence type="ECO:0000256" key="2">
    <source>
        <dbReference type="ARBA" id="ARBA00004305"/>
    </source>
</evidence>
<protein>
    <recommendedName>
        <fullName evidence="13">Dihydrolipoamide acetyltransferase component of pyruvate dehydrogenase complex</fullName>
        <ecNumber evidence="13">2.3.1.-</ecNumber>
    </recommendedName>
</protein>
<evidence type="ECO:0000313" key="18">
    <source>
        <dbReference type="RefSeq" id="XP_017682666.1"/>
    </source>
</evidence>
<dbReference type="InterPro" id="IPR050743">
    <property type="entry name" value="2-oxoacid_DH_E2_comp"/>
</dbReference>
<dbReference type="InterPro" id="IPR023213">
    <property type="entry name" value="CAT-like_dom_sf"/>
</dbReference>
<dbReference type="InterPro" id="IPR001078">
    <property type="entry name" value="2-oxoacid_DH_actylTfrase"/>
</dbReference>
<dbReference type="Gene3D" id="4.10.320.10">
    <property type="entry name" value="E3-binding domain"/>
    <property type="match status" value="1"/>
</dbReference>
<reference evidence="18" key="1">
    <citation type="submission" date="2025-08" db="UniProtKB">
        <authorList>
            <consortium name="RefSeq"/>
        </authorList>
    </citation>
    <scope>IDENTIFICATION</scope>
</reference>
<comment type="function">
    <text evidence="12">The branched-chain alpha-keto dehydrogenase complex catalyzes the overall conversion of alpha-keto acids to acyl-CoA and CO(2). It contains multiple copies of three enzymatic components: branched-chain alpha-keto acid decarboxylase (E1), lipoamide acyltransferase (E2) and lipoamide dehydrogenase (E3). Within this complex, the catalytic function of this enzyme is to accept, and to transfer to coenzyme A, acyl groups that are generated by the branched-chain alpha-keto acid decarboxylase component.</text>
</comment>
<evidence type="ECO:0000256" key="13">
    <source>
        <dbReference type="RuleBase" id="RU003423"/>
    </source>
</evidence>
<dbReference type="SUPFAM" id="SSF51230">
    <property type="entry name" value="Single hybrid motif"/>
    <property type="match status" value="1"/>
</dbReference>
<evidence type="ECO:0000259" key="15">
    <source>
        <dbReference type="PROSITE" id="PS50968"/>
    </source>
</evidence>
<feature type="transmembrane region" description="Helical" evidence="14">
    <location>
        <begin position="16"/>
        <end position="35"/>
    </location>
</feature>
<evidence type="ECO:0000256" key="9">
    <source>
        <dbReference type="ARBA" id="ARBA00023128"/>
    </source>
</evidence>
<evidence type="ECO:0000256" key="4">
    <source>
        <dbReference type="ARBA" id="ARBA00022553"/>
    </source>
</evidence>
<dbReference type="Pfam" id="PF00198">
    <property type="entry name" value="2-oxoacid_dh"/>
    <property type="match status" value="1"/>
</dbReference>
<accession>A0A6J0I9A4</accession>
<dbReference type="CDD" id="cd06849">
    <property type="entry name" value="lipoyl_domain"/>
    <property type="match status" value="1"/>
</dbReference>
<evidence type="ECO:0000256" key="14">
    <source>
        <dbReference type="SAM" id="Phobius"/>
    </source>
</evidence>
<dbReference type="Pfam" id="PF00364">
    <property type="entry name" value="Biotin_lipoyl"/>
    <property type="match status" value="1"/>
</dbReference>
<dbReference type="GO" id="GO:0031405">
    <property type="term" value="F:lipoic acid binding"/>
    <property type="evidence" value="ECO:0007669"/>
    <property type="project" value="TreeGrafter"/>
</dbReference>
<keyword evidence="10 13" id="KW-0012">Acyltransferase</keyword>
<dbReference type="PROSITE" id="PS50968">
    <property type="entry name" value="BIOTINYL_LIPOYL"/>
    <property type="match status" value="1"/>
</dbReference>
<keyword evidence="14" id="KW-1133">Transmembrane helix</keyword>
<sequence>MLKTHGNHCETSHLEIVQRFDVLLVIIFTGVLFSGSSKKIISKFYSFELLEVCIHRVRWCSSIRVIKSKYVCVFDKSALKFSHQQRLFRTSAVSCGQIVQFKLSDIGEGITEVTVKEWYIKEGDSVSQFDSICEVQSDKASVTITSRYDGIIRKLHYSIDDIAFVGKPLVDIEIDASKGFASEKDVVETPPMSHEEHTHQEIKGHKTLATPAVRRLAMENNIKLSEVVGTGKDNRILKEDILNYLAKQTGAILPPSPKAEIVPPLSKSETVPAAPKDKARKIPVPVSRPIVFSGKDRTEPVTGFQKAMVKTMSAALKIPHFGYCDEIDLTQLVQLREELKPLAEIRGIKLSFMPFFIKAASLGLLQYPILNASLDENCQNVTYKASHNIGVAMDTEQGLIVPNVKNVQVCSVFDIASELNRLQSLGSAGQLGTSDLTGGTFTLSNIGTIGGTYAKPVILPPEVAIGALGKIQVVPRFNGKGEVFKAQIMNVSWSADHRIIDGATMARFSNLWKSYVENPASMLLDLK</sequence>
<dbReference type="FunFam" id="2.40.50.100:FF:000013">
    <property type="entry name" value="Dihydrolipoamide acetyltransferase component of pyruvate dehydrogenase complex"/>
    <property type="match status" value="1"/>
</dbReference>
<dbReference type="SUPFAM" id="SSF47005">
    <property type="entry name" value="Peripheral subunit-binding domain of 2-oxo acid dehydrogenase complex"/>
    <property type="match status" value="1"/>
</dbReference>
<gene>
    <name evidence="18" type="primary">DBT</name>
</gene>
<evidence type="ECO:0000256" key="3">
    <source>
        <dbReference type="ARBA" id="ARBA00007317"/>
    </source>
</evidence>
<dbReference type="GeneID" id="108503315"/>
<dbReference type="GO" id="GO:0043754">
    <property type="term" value="F:dihydrolipoamide branched chain acyltransferase activity"/>
    <property type="evidence" value="ECO:0007669"/>
    <property type="project" value="UniProtKB-EC"/>
</dbReference>
<evidence type="ECO:0000259" key="16">
    <source>
        <dbReference type="PROSITE" id="PS51826"/>
    </source>
</evidence>
<dbReference type="PANTHER" id="PTHR43178">
    <property type="entry name" value="DIHYDROLIPOAMIDE ACETYLTRANSFERASE COMPONENT OF PYRUVATE DEHYDROGENASE COMPLEX"/>
    <property type="match status" value="1"/>
</dbReference>
<comment type="subcellular location">
    <subcellularLocation>
        <location evidence="2">Mitochondrion matrix</location>
    </subcellularLocation>
</comment>
<dbReference type="PANTHER" id="PTHR43178:SF5">
    <property type="entry name" value="LIPOAMIDE ACYLTRANSFERASE COMPONENT OF BRANCHED-CHAIN ALPHA-KETO ACID DEHYDROGENASE COMPLEX, MITOCHONDRIAL"/>
    <property type="match status" value="1"/>
</dbReference>
<name>A0A6J0I9A4_9PASS</name>
<dbReference type="EC" id="2.3.1.-" evidence="13"/>
<dbReference type="FunFam" id="4.10.320.10:FF:000002">
    <property type="entry name" value="Dihydrolipoamide acetyltransferase component of pyruvate dehydrogenase complex"/>
    <property type="match status" value="1"/>
</dbReference>
<evidence type="ECO:0000256" key="1">
    <source>
        <dbReference type="ARBA" id="ARBA00001938"/>
    </source>
</evidence>
<dbReference type="AlphaFoldDB" id="A0A6J0I9A4"/>
<dbReference type="Gene3D" id="3.30.559.10">
    <property type="entry name" value="Chloramphenicol acetyltransferase-like domain"/>
    <property type="match status" value="1"/>
</dbReference>
<keyword evidence="17" id="KW-1185">Reference proteome</keyword>
<evidence type="ECO:0000256" key="5">
    <source>
        <dbReference type="ARBA" id="ARBA00022679"/>
    </source>
</evidence>
<evidence type="ECO:0000256" key="8">
    <source>
        <dbReference type="ARBA" id="ARBA00022990"/>
    </source>
</evidence>
<keyword evidence="14" id="KW-0812">Transmembrane</keyword>
<dbReference type="Gene3D" id="2.40.50.100">
    <property type="match status" value="1"/>
</dbReference>
<comment type="cofactor">
    <cofactor evidence="1 13">
        <name>(R)-lipoate</name>
        <dbReference type="ChEBI" id="CHEBI:83088"/>
    </cofactor>
</comment>
<keyword evidence="7" id="KW-0809">Transit peptide</keyword>
<dbReference type="GO" id="GO:0005759">
    <property type="term" value="C:mitochondrial matrix"/>
    <property type="evidence" value="ECO:0007669"/>
    <property type="project" value="UniProtKB-SubCell"/>
</dbReference>
<keyword evidence="6 13" id="KW-0450">Lipoyl</keyword>
<dbReference type="FunFam" id="3.30.559.10:FF:000009">
    <property type="entry name" value="Dihydrolipoamide acetyltransferase component of pyruvate dehydrogenase complex"/>
    <property type="match status" value="1"/>
</dbReference>
<evidence type="ECO:0000313" key="17">
    <source>
        <dbReference type="Proteomes" id="UP000504624"/>
    </source>
</evidence>